<keyword evidence="3" id="KW-0284">Flavonoid biosynthesis</keyword>
<protein>
    <recommendedName>
        <fullName evidence="7">Flavanone 4-reductase</fullName>
        <ecNumber evidence="6">1.1.1.219</ecNumber>
        <ecNumber evidence="5">1.1.1.234</ecNumber>
    </recommendedName>
</protein>
<evidence type="ECO:0000256" key="4">
    <source>
        <dbReference type="ARBA" id="ARBA00023445"/>
    </source>
</evidence>
<dbReference type="Pfam" id="PF01370">
    <property type="entry name" value="Epimerase"/>
    <property type="match status" value="1"/>
</dbReference>
<keyword evidence="2" id="KW-0560">Oxidoreductase</keyword>
<dbReference type="PANTHER" id="PTHR10366">
    <property type="entry name" value="NAD DEPENDENT EPIMERASE/DEHYDRATASE"/>
    <property type="match status" value="1"/>
</dbReference>
<evidence type="ECO:0000256" key="6">
    <source>
        <dbReference type="ARBA" id="ARBA00039057"/>
    </source>
</evidence>
<comment type="similarity">
    <text evidence="4">Belongs to the NAD(P)-dependent epimerase/dehydratase family. Dihydroflavonol-4-reductase subfamily.</text>
</comment>
<evidence type="ECO:0000313" key="11">
    <source>
        <dbReference type="EMBL" id="KAK4271190.1"/>
    </source>
</evidence>
<dbReference type="Gene3D" id="3.40.50.720">
    <property type="entry name" value="NAD(P)-binding Rossmann-like Domain"/>
    <property type="match status" value="1"/>
</dbReference>
<evidence type="ECO:0000256" key="9">
    <source>
        <dbReference type="ARBA" id="ARBA00049132"/>
    </source>
</evidence>
<dbReference type="CDD" id="cd08958">
    <property type="entry name" value="FR_SDR_e"/>
    <property type="match status" value="1"/>
</dbReference>
<dbReference type="FunFam" id="3.40.50.720:FF:000085">
    <property type="entry name" value="Dihydroflavonol reductase"/>
    <property type="match status" value="1"/>
</dbReference>
<dbReference type="PANTHER" id="PTHR10366:SF564">
    <property type="entry name" value="STEROL-4-ALPHA-CARBOXYLATE 3-DEHYDROGENASE, DECARBOXYLATING"/>
    <property type="match status" value="1"/>
</dbReference>
<proteinExistence type="inferred from homology"/>
<evidence type="ECO:0000313" key="12">
    <source>
        <dbReference type="Proteomes" id="UP001293593"/>
    </source>
</evidence>
<accession>A0AAE1KE48</accession>
<dbReference type="EMBL" id="JAWXYG010000005">
    <property type="protein sequence ID" value="KAK4271190.1"/>
    <property type="molecule type" value="Genomic_DNA"/>
</dbReference>
<dbReference type="InterPro" id="IPR050425">
    <property type="entry name" value="NAD(P)_dehydrat-like"/>
</dbReference>
<evidence type="ECO:0000256" key="3">
    <source>
        <dbReference type="ARBA" id="ARBA00023241"/>
    </source>
</evidence>
<dbReference type="InterPro" id="IPR036291">
    <property type="entry name" value="NAD(P)-bd_dom_sf"/>
</dbReference>
<dbReference type="GO" id="GO:0009718">
    <property type="term" value="P:anthocyanin-containing compound biosynthetic process"/>
    <property type="evidence" value="ECO:0007669"/>
    <property type="project" value="TreeGrafter"/>
</dbReference>
<name>A0AAE1KE48_9FABA</name>
<evidence type="ECO:0000256" key="7">
    <source>
        <dbReference type="ARBA" id="ARBA00042087"/>
    </source>
</evidence>
<comment type="catalytic activity">
    <reaction evidence="9">
        <text>a (2R,3S,4S)-leucoanthocyanidin + NADP(+) = a (2R,3R)-dihydroflavonol + NADPH + H(+)</text>
        <dbReference type="Rhea" id="RHEA:54444"/>
        <dbReference type="ChEBI" id="CHEBI:15378"/>
        <dbReference type="ChEBI" id="CHEBI:57783"/>
        <dbReference type="ChEBI" id="CHEBI:58349"/>
        <dbReference type="ChEBI" id="CHEBI:138176"/>
        <dbReference type="ChEBI" id="CHEBI:138188"/>
        <dbReference type="EC" id="1.1.1.219"/>
    </reaction>
</comment>
<keyword evidence="1" id="KW-0521">NADP</keyword>
<sequence length="341" mass="38442">MDYDSVSSKTVCVTGASGFVGSWLVMRLLQRGYIVRATARDPANMKKVKHLLELPNADTHLTLWKADLTHEGSFDAAINGCTGVFHVATRLDFAFDDPENEMIKPTMNGLLEIMKACVKGKTVRRLVFTSSATTLSSPQHQNAVVDETCWTDVDFCRRAKIPGWVYFVAKTLAEQEGWKFAREHNMDFISVIPPHVVGPFLLNSMPPSFIFSLSLLTGNEGHYSNLKKGHYVHLDDLCMCHIFLFEHPKAEGRYICCSHRATIHEIAKLLHQKYPEYSVPTKFVNIPEDLEIAHFSTKKIEDLGFRFKYSLEDMFTAAIDTCREKGLLPKAAKALTYGTTD</sequence>
<dbReference type="SUPFAM" id="SSF51735">
    <property type="entry name" value="NAD(P)-binding Rossmann-fold domains"/>
    <property type="match status" value="1"/>
</dbReference>
<reference evidence="11" key="1">
    <citation type="submission" date="2023-10" db="EMBL/GenBank/DDBJ databases">
        <title>Chromosome-level genome of the transformable northern wattle, Acacia crassicarpa.</title>
        <authorList>
            <person name="Massaro I."/>
            <person name="Sinha N.R."/>
            <person name="Poethig S."/>
            <person name="Leichty A.R."/>
        </authorList>
    </citation>
    <scope>NUCLEOTIDE SEQUENCE</scope>
    <source>
        <strain evidence="11">Acra3RX</strain>
        <tissue evidence="11">Leaf</tissue>
    </source>
</reference>
<dbReference type="EC" id="1.1.1.234" evidence="5"/>
<evidence type="ECO:0000256" key="1">
    <source>
        <dbReference type="ARBA" id="ARBA00022857"/>
    </source>
</evidence>
<evidence type="ECO:0000256" key="8">
    <source>
        <dbReference type="ARBA" id="ARBA00048870"/>
    </source>
</evidence>
<comment type="caution">
    <text evidence="11">The sequence shown here is derived from an EMBL/GenBank/DDBJ whole genome shotgun (WGS) entry which is preliminary data.</text>
</comment>
<organism evidence="11 12">
    <name type="scientific">Acacia crassicarpa</name>
    <name type="common">northern wattle</name>
    <dbReference type="NCBI Taxonomy" id="499986"/>
    <lineage>
        <taxon>Eukaryota</taxon>
        <taxon>Viridiplantae</taxon>
        <taxon>Streptophyta</taxon>
        <taxon>Embryophyta</taxon>
        <taxon>Tracheophyta</taxon>
        <taxon>Spermatophyta</taxon>
        <taxon>Magnoliopsida</taxon>
        <taxon>eudicotyledons</taxon>
        <taxon>Gunneridae</taxon>
        <taxon>Pentapetalae</taxon>
        <taxon>rosids</taxon>
        <taxon>fabids</taxon>
        <taxon>Fabales</taxon>
        <taxon>Fabaceae</taxon>
        <taxon>Caesalpinioideae</taxon>
        <taxon>mimosoid clade</taxon>
        <taxon>Acacieae</taxon>
        <taxon>Acacia</taxon>
    </lineage>
</organism>
<dbReference type="GO" id="GO:0047890">
    <property type="term" value="F:flavanone 4-reductase activity"/>
    <property type="evidence" value="ECO:0007669"/>
    <property type="project" value="UniProtKB-EC"/>
</dbReference>
<dbReference type="Proteomes" id="UP001293593">
    <property type="component" value="Unassembled WGS sequence"/>
</dbReference>
<gene>
    <name evidence="11" type="ORF">QN277_019918</name>
</gene>
<comment type="catalytic activity">
    <reaction evidence="8">
        <text>(2S)-flavan-4-ol + NADP(+) = (2S)-flavanone + NADPH + H(+)</text>
        <dbReference type="Rhea" id="RHEA:11228"/>
        <dbReference type="ChEBI" id="CHEBI:15378"/>
        <dbReference type="ChEBI" id="CHEBI:15605"/>
        <dbReference type="ChEBI" id="CHEBI:15606"/>
        <dbReference type="ChEBI" id="CHEBI:57783"/>
        <dbReference type="ChEBI" id="CHEBI:58349"/>
        <dbReference type="EC" id="1.1.1.234"/>
    </reaction>
</comment>
<dbReference type="AlphaFoldDB" id="A0AAE1KE48"/>
<evidence type="ECO:0000256" key="5">
    <source>
        <dbReference type="ARBA" id="ARBA00039055"/>
    </source>
</evidence>
<evidence type="ECO:0000259" key="10">
    <source>
        <dbReference type="Pfam" id="PF01370"/>
    </source>
</evidence>
<dbReference type="InterPro" id="IPR001509">
    <property type="entry name" value="Epimerase_deHydtase"/>
</dbReference>
<dbReference type="EC" id="1.1.1.219" evidence="6"/>
<dbReference type="GO" id="GO:0045552">
    <property type="term" value="F:dihydroflavanol 4-reductase activity"/>
    <property type="evidence" value="ECO:0007669"/>
    <property type="project" value="UniProtKB-EC"/>
</dbReference>
<keyword evidence="12" id="KW-1185">Reference proteome</keyword>
<feature type="domain" description="NAD-dependent epimerase/dehydratase" evidence="10">
    <location>
        <begin position="11"/>
        <end position="251"/>
    </location>
</feature>
<evidence type="ECO:0000256" key="2">
    <source>
        <dbReference type="ARBA" id="ARBA00023002"/>
    </source>
</evidence>